<dbReference type="PANTHER" id="PTHR37469:SF2">
    <property type="entry name" value="CELLOBIONIC ACID PHOSPHORYLASE"/>
    <property type="match status" value="1"/>
</dbReference>
<dbReference type="InterPro" id="IPR019282">
    <property type="entry name" value="Glycoamylase-like_cons_dom"/>
</dbReference>
<dbReference type="CDD" id="cd11753">
    <property type="entry name" value="GH94N_ChvB_NdvB_2_like"/>
    <property type="match status" value="1"/>
</dbReference>
<dbReference type="SUPFAM" id="SSF48208">
    <property type="entry name" value="Six-hairpin glycosidases"/>
    <property type="match status" value="1"/>
</dbReference>
<dbReference type="InterPro" id="IPR012341">
    <property type="entry name" value="6hp_glycosidase-like_sf"/>
</dbReference>
<organism evidence="8 9">
    <name type="scientific">Variovorax boronicumulans</name>
    <dbReference type="NCBI Taxonomy" id="436515"/>
    <lineage>
        <taxon>Bacteria</taxon>
        <taxon>Pseudomonadati</taxon>
        <taxon>Pseudomonadota</taxon>
        <taxon>Betaproteobacteria</taxon>
        <taxon>Burkholderiales</taxon>
        <taxon>Comamonadaceae</taxon>
        <taxon>Variovorax</taxon>
    </lineage>
</organism>
<dbReference type="InterPro" id="IPR037824">
    <property type="entry name" value="GH94N_2_NdvB"/>
</dbReference>
<dbReference type="SUPFAM" id="SSF74650">
    <property type="entry name" value="Galactose mutarotase-like"/>
    <property type="match status" value="2"/>
</dbReference>
<evidence type="ECO:0000256" key="1">
    <source>
        <dbReference type="ARBA" id="ARBA00022676"/>
    </source>
</evidence>
<protein>
    <submittedName>
        <fullName evidence="8">Cyclic beta-1,2-glucan synthetase</fullName>
        <ecNumber evidence="8">2.4.1.-</ecNumber>
    </submittedName>
</protein>
<evidence type="ECO:0000313" key="8">
    <source>
        <dbReference type="EMBL" id="MDP9924707.1"/>
    </source>
</evidence>
<dbReference type="Pfam" id="PF10091">
    <property type="entry name" value="Glycoamylase"/>
    <property type="match status" value="1"/>
</dbReference>
<dbReference type="SMART" id="SM01068">
    <property type="entry name" value="CBM_X"/>
    <property type="match status" value="2"/>
</dbReference>
<feature type="transmembrane region" description="Helical" evidence="4">
    <location>
        <begin position="453"/>
        <end position="473"/>
    </location>
</feature>
<dbReference type="InterPro" id="IPR052047">
    <property type="entry name" value="GH94_Enzymes"/>
</dbReference>
<comment type="caution">
    <text evidence="8">The sequence shown here is derived from an EMBL/GenBank/DDBJ whole genome shotgun (WGS) entry which is preliminary data.</text>
</comment>
<reference evidence="8" key="1">
    <citation type="submission" date="2023-07" db="EMBL/GenBank/DDBJ databases">
        <title>Sorghum-associated microbial communities from plants grown in Nebraska, USA.</title>
        <authorList>
            <person name="Schachtman D."/>
        </authorList>
    </citation>
    <scope>NUCLEOTIDE SEQUENCE</scope>
    <source>
        <strain evidence="8">DS2795</strain>
    </source>
</reference>
<feature type="domain" description="Glycosyl hydrolase 94 supersandwich" evidence="5">
    <location>
        <begin position="1459"/>
        <end position="1724"/>
    </location>
</feature>
<feature type="domain" description="Glycosyl hydrolase 94 catalytic" evidence="7">
    <location>
        <begin position="2233"/>
        <end position="2657"/>
    </location>
</feature>
<keyword evidence="4" id="KW-1133">Transmembrane helix</keyword>
<evidence type="ECO:0000256" key="4">
    <source>
        <dbReference type="SAM" id="Phobius"/>
    </source>
</evidence>
<dbReference type="CDD" id="cd11756">
    <property type="entry name" value="GH94N_ChvB_NdvB_1_like"/>
    <property type="match status" value="1"/>
</dbReference>
<keyword evidence="1 8" id="KW-0328">Glycosyltransferase</keyword>
<feature type="compositionally biased region" description="Polar residues" evidence="3">
    <location>
        <begin position="1918"/>
        <end position="1940"/>
    </location>
</feature>
<dbReference type="Pfam" id="PF17167">
    <property type="entry name" value="Glyco_hydro_94"/>
    <property type="match status" value="1"/>
</dbReference>
<dbReference type="EC" id="2.4.1.-" evidence="8"/>
<dbReference type="GO" id="GO:0030246">
    <property type="term" value="F:carbohydrate binding"/>
    <property type="evidence" value="ECO:0007669"/>
    <property type="project" value="InterPro"/>
</dbReference>
<feature type="region of interest" description="Disordered" evidence="3">
    <location>
        <begin position="1911"/>
        <end position="1948"/>
    </location>
</feature>
<sequence length="2736" mass="300351">MSAAAVVDRLQGLSHYARTLLLGPHDPVALPIRAELFGAQRFEQHGHSLARAQVVEDEHHRAREGAPFFPRVDENLESLRAAFDYIALISLSGRYVSPAAEWLLDNFHLVEAQLQQIHDGVPRSYYARLPKLVTPPLAGLPRVYGIAWAYVAHTDSVLNKTLFTAFLNAYQDIDELMLGELWALPTTLRVVLLENLRRVAERIAENKVAREIAHAAWDAAPHLSVQDLDVLYRALQSHGLQDSYLTQLWQRLPVEHGDDMPALVRWTEQHCPNGPALIGDAQNAQAAANLTVGNIITTLRMIGQVEWSDLIEPVSRSLRVLRELPSFANESELTRQQITHAMEQVARSTERPEREVAQAVVTLASGAPADEAGAETDRADGTAGYYLFGQGRPALIASLQANAAAGQAARTAHTRPARSHRGWRLPVYVGSVALGTALLLAAVLHGLPHRGDWTTVAALLLLAWPLSEALIALAQRIMAESVRVQALPRLDFANGIPERHRALVVMPTMLGSTANNAKLAHRLELHWLANREPHAQFALLTDWADASQAAMPDDAPLLDDAQQRIAALNAKYPPAEGTAPRFLLLHRPRSWSETEQRWMGWERKRGKLEMLMRLLASGDASGFLPLAPGQQLAPGRTPYVLTLDSDTGLPPGALRDLVSIAAHPLNAPEIDMPSRRVVAGFGILQPRIVTPFPMRSERSFFHWVFAGQCGLDPYGSGASDIYQDVFGSGSFTGKGLLNVRAVHATLNDRLPDSAVLSHDLLEGSVARCAMVSDVVLVEDHPHHAGVAASRVHRWVRGDWQLLPLMWRARRFGIDALGLWKMSDNLRRSLVVPASFALLVLVIFTQAMPLGWALAAVGAALTLGPLLGALAGLVPTRRAIELRHFFDAGAVELLRALAGAAWQFVQLAAQTHLLLDAAFLATWRLVVSRRHLLQWTTADQAQAQSSQRLKPFVRSAALSSAVCLVLAVLANWSAWPVLGPLLFVLWSLAPIAAWWGSRVDTQAEDPLAPAQRSYLETLAHDTWRFFEHVVGPDDHHLPPDNLQLEPQPTLAHRTSPTNIGMYLLATCCAREFGWIDTAALLARLTATLDTVDRMHKHNGHLFNWYDTQTLKPLPPDYVSSVDSGNFAGHLVAVAQACRAFAADASCQPHEAPALEALARRCDALHDGTDFSGLYDAKRHLFHIGLRVEENVLDASYYDLLASESRLLSFLAIAKGDVPRRHWMALGRPFLLVGFQPSLKSWSGSMFEYLMPALVMTEPIDGLLQVANAAAIAEQQAFGRAQNMPWGVSESAYFAQDHSLAYQYSPFGVPRLALRRTPPTDRVVAPYASLMAAPFTPEAAVRNLALLESLGARGEFGFHDAIDFTTSRQAEGQDFTVVRNFMAHHQGMSLVALCNVLRDDAPRRWFGSAALVQAHESLLHERTPRQIIGSADPRTPPEPSQAELAPLFQPRVVDPTGPGFQPTHLLSNGRYTVALRANGAGVSRWRSFNVTRWRDDPLRDSYGTFFYVRDEGQAELTSLTALPSPGADWHYRTRFLADQVQFDATGPGLQVRTTVLISPEDDTELRNITLHNSGDETRTLELISYFEPVLSNPKADEAHPAFANLFVESRWEPTWRALLLSRKPRLHGDAVVAAVHFVASVDAHVLSIDCMTDRRAFIGRNRTLADPALDPQPLTAQGKPMNGLDPIACLRVRLSIAPGTTARLSFATAADESIEALMPCIDRYLQPMHVERATRMAATLAQVRLRDLSIAPAQNLALQDLTTILTYTTPRVMSDRGLIDLRQIWRFGISGDKPIVLVYIHSMNGMGLINTLLRAQPWWGFGGVACDLVVLNSEPNSYLMPLQREIEMLRTRVAQQTQNSFPRNDTAGFYLLRDQDVVPSEKAALSSLARVVFTADGRALEVQVAALHEARSPTIADDSSAPTQHRTPLLTRQATSPTNTAPTGDFDAESGEFRFEVGPDRRTPRPWINVIANATFGFQVSEWGTGYTWAGNSRMHQVTPWSNDPVQDPAFEHYLLQDVATREMLPLTPAGGGDGTTRHRVRHGQGYTVFECCHGDLAFETTFFADRDEAVKLVHVRVRNEGAGQRRLRALAMVEWQLGAARGERRTVHCWKPEDQPAVFGQQRESSAGFGGSAAFLLLAGLQGATTGATQWTCDRSEFFAGRGIVEVPDTLARRAGSGLDACAAIGGEFVVAAGETASFSFVLGHAGNADAALELARRWRQRDVPEALAQVRGFWDDLLGRLQVRTPDPLFDALVNRWLVYQTLACRLWSKAGFYQAGGAFGFRDQLQDAMAFALTDPPRLRAQILVNAARQFPEGDVQHWWHMPGGAGVRTHFSDDLLWLPYASAHYVEVTGDASLLDEMVGFIEGPGIPEGAEDAYYAPQNSGRMATVFDHGARAIDRSLKTGVHGLPLMGTGDWNDGMNRVGHEGRGESVWLAWFLCSVVERFAPIAQARGEHERAARWTEARTGWIAALHDAGWDGAWFRRAFFDNGAPLGSSINGECRIDLIAQAWSVLSGASDAAHTGPAMAAIGKHLHDEPAGLLRLLAPPFSQSTPNPGYIQAYPPGVRENGGQYSHGAVWALMAQALQGDHEAAWQSFEGLSPAHRSQHPARGPVYELEPYVMAGDVYGAAPYVGRGGWSWYTGSAAWLHRAAVETLLGLTVKGRQLSMTPHVPAHWPGFELALRLGQHRLTLQWGTVEGAAAPTHHVAVGEWIDWQALPADAVLRVAQAAGKGQMTA</sequence>
<dbReference type="GO" id="GO:0016757">
    <property type="term" value="F:glycosyltransferase activity"/>
    <property type="evidence" value="ECO:0007669"/>
    <property type="project" value="UniProtKB-KW"/>
</dbReference>
<dbReference type="EMBL" id="JAUSRR010000006">
    <property type="protein sequence ID" value="MDP9924707.1"/>
    <property type="molecule type" value="Genomic_DNA"/>
</dbReference>
<name>A0AAW8E0B8_9BURK</name>
<evidence type="ECO:0000256" key="3">
    <source>
        <dbReference type="SAM" id="MobiDB-lite"/>
    </source>
</evidence>
<dbReference type="InterPro" id="IPR037820">
    <property type="entry name" value="GH94N_NdvB"/>
</dbReference>
<gene>
    <name evidence="8" type="ORF">J2W25_003743</name>
</gene>
<keyword evidence="4" id="KW-0472">Membrane</keyword>
<dbReference type="PANTHER" id="PTHR37469">
    <property type="entry name" value="CELLOBIONIC ACID PHOSPHORYLASE-RELATED"/>
    <property type="match status" value="1"/>
</dbReference>
<dbReference type="Gene3D" id="2.60.420.10">
    <property type="entry name" value="Maltose phosphorylase, domain 3"/>
    <property type="match status" value="1"/>
</dbReference>
<keyword evidence="2 8" id="KW-0808">Transferase</keyword>
<keyword evidence="4" id="KW-0812">Transmembrane</keyword>
<dbReference type="InterPro" id="IPR008928">
    <property type="entry name" value="6-hairpin_glycosidase_sf"/>
</dbReference>
<accession>A0AAW8E0B8</accession>
<feature type="transmembrane region" description="Helical" evidence="4">
    <location>
        <begin position="951"/>
        <end position="969"/>
    </location>
</feature>
<dbReference type="Gene3D" id="1.50.10.140">
    <property type="match status" value="1"/>
</dbReference>
<dbReference type="GO" id="GO:0005975">
    <property type="term" value="P:carbohydrate metabolic process"/>
    <property type="evidence" value="ECO:0007669"/>
    <property type="project" value="InterPro"/>
</dbReference>
<dbReference type="RefSeq" id="WP_307637457.1">
    <property type="nucleotide sequence ID" value="NZ_JAUSRR010000006.1"/>
</dbReference>
<evidence type="ECO:0000313" key="9">
    <source>
        <dbReference type="Proteomes" id="UP001244295"/>
    </source>
</evidence>
<proteinExistence type="predicted"/>
<dbReference type="Pfam" id="PF06165">
    <property type="entry name" value="GH94_b-supersand"/>
    <property type="match status" value="2"/>
</dbReference>
<dbReference type="InterPro" id="IPR011013">
    <property type="entry name" value="Gal_mutarotase_sf_dom"/>
</dbReference>
<dbReference type="InterPro" id="IPR037018">
    <property type="entry name" value="GH65_N"/>
</dbReference>
<feature type="transmembrane region" description="Helical" evidence="4">
    <location>
        <begin position="829"/>
        <end position="846"/>
    </location>
</feature>
<dbReference type="Gene3D" id="2.70.98.40">
    <property type="entry name" value="Glycoside hydrolase, family 65, N-terminal domain"/>
    <property type="match status" value="2"/>
</dbReference>
<dbReference type="Proteomes" id="UP001244295">
    <property type="component" value="Unassembled WGS sequence"/>
</dbReference>
<evidence type="ECO:0000259" key="6">
    <source>
        <dbReference type="Pfam" id="PF10091"/>
    </source>
</evidence>
<dbReference type="InterPro" id="IPR010383">
    <property type="entry name" value="Glyco_hydrolase_94_b-supersand"/>
</dbReference>
<evidence type="ECO:0000259" key="5">
    <source>
        <dbReference type="Pfam" id="PF06165"/>
    </source>
</evidence>
<dbReference type="InterPro" id="IPR033432">
    <property type="entry name" value="GH94_catalytic"/>
</dbReference>
<evidence type="ECO:0000256" key="2">
    <source>
        <dbReference type="ARBA" id="ARBA00022679"/>
    </source>
</evidence>
<feature type="transmembrane region" description="Helical" evidence="4">
    <location>
        <begin position="852"/>
        <end position="872"/>
    </location>
</feature>
<evidence type="ECO:0000259" key="7">
    <source>
        <dbReference type="Pfam" id="PF17167"/>
    </source>
</evidence>
<feature type="transmembrane region" description="Helical" evidence="4">
    <location>
        <begin position="425"/>
        <end position="447"/>
    </location>
</feature>
<feature type="domain" description="Glycosyl hydrolase 94 supersandwich" evidence="5">
    <location>
        <begin position="1951"/>
        <end position="2220"/>
    </location>
</feature>
<dbReference type="Gene3D" id="1.50.10.10">
    <property type="match status" value="1"/>
</dbReference>
<feature type="domain" description="Glycoamylase-like" evidence="6">
    <location>
        <begin position="1195"/>
        <end position="1396"/>
    </location>
</feature>